<keyword evidence="1" id="KW-0472">Membrane</keyword>
<keyword evidence="1" id="KW-0812">Transmembrane</keyword>
<dbReference type="AlphaFoldDB" id="A0A2M3ZP76"/>
<name>A0A2M3ZP76_9DIPT</name>
<keyword evidence="1" id="KW-1133">Transmembrane helix</keyword>
<protein>
    <submittedName>
        <fullName evidence="2">Putative secreted peptide</fullName>
    </submittedName>
</protein>
<sequence length="92" mass="10280">MLVLIGGRSRPPSHATFVSVCVCVHTPTHATCRPLLRSPFCSNEVSKHRSQRKLRIFPQAFPFVCLFVLDSALYNYVFRCATPAADTGENQL</sequence>
<accession>A0A2M3ZP76</accession>
<dbReference type="EMBL" id="GGFM01009457">
    <property type="protein sequence ID" value="MBW30208.1"/>
    <property type="molecule type" value="Transcribed_RNA"/>
</dbReference>
<evidence type="ECO:0000256" key="1">
    <source>
        <dbReference type="SAM" id="Phobius"/>
    </source>
</evidence>
<organism evidence="2">
    <name type="scientific">Anopheles braziliensis</name>
    <dbReference type="NCBI Taxonomy" id="58242"/>
    <lineage>
        <taxon>Eukaryota</taxon>
        <taxon>Metazoa</taxon>
        <taxon>Ecdysozoa</taxon>
        <taxon>Arthropoda</taxon>
        <taxon>Hexapoda</taxon>
        <taxon>Insecta</taxon>
        <taxon>Pterygota</taxon>
        <taxon>Neoptera</taxon>
        <taxon>Endopterygota</taxon>
        <taxon>Diptera</taxon>
        <taxon>Nematocera</taxon>
        <taxon>Culicoidea</taxon>
        <taxon>Culicidae</taxon>
        <taxon>Anophelinae</taxon>
        <taxon>Anopheles</taxon>
    </lineage>
</organism>
<reference evidence="2" key="1">
    <citation type="submission" date="2018-01" db="EMBL/GenBank/DDBJ databases">
        <title>An insight into the sialome of Amazonian anophelines.</title>
        <authorList>
            <person name="Ribeiro J.M."/>
            <person name="Scarpassa V."/>
            <person name="Calvo E."/>
        </authorList>
    </citation>
    <scope>NUCLEOTIDE SEQUENCE</scope>
    <source>
        <tissue evidence="2">Salivary glands</tissue>
    </source>
</reference>
<evidence type="ECO:0000313" key="2">
    <source>
        <dbReference type="EMBL" id="MBW30208.1"/>
    </source>
</evidence>
<proteinExistence type="predicted"/>
<feature type="transmembrane region" description="Helical" evidence="1">
    <location>
        <begin position="56"/>
        <end position="77"/>
    </location>
</feature>